<dbReference type="InterPro" id="IPR000073">
    <property type="entry name" value="AB_hydrolase_1"/>
</dbReference>
<protein>
    <submittedName>
        <fullName evidence="2">Alpha/beta hydrolase</fullName>
    </submittedName>
</protein>
<dbReference type="AlphaFoldDB" id="A0A934SK84"/>
<proteinExistence type="predicted"/>
<comment type="caution">
    <text evidence="2">The sequence shown here is derived from an EMBL/GenBank/DDBJ whole genome shotgun (WGS) entry which is preliminary data.</text>
</comment>
<dbReference type="Gene3D" id="3.40.50.1820">
    <property type="entry name" value="alpha/beta hydrolase"/>
    <property type="match status" value="1"/>
</dbReference>
<dbReference type="PRINTS" id="PR00111">
    <property type="entry name" value="ABHYDROLASE"/>
</dbReference>
<dbReference type="InterPro" id="IPR029058">
    <property type="entry name" value="AB_hydrolase_fold"/>
</dbReference>
<organism evidence="2 4">
    <name type="scientific">Lacisediminihabitans changchengi</name>
    <dbReference type="NCBI Taxonomy" id="2787634"/>
    <lineage>
        <taxon>Bacteria</taxon>
        <taxon>Bacillati</taxon>
        <taxon>Actinomycetota</taxon>
        <taxon>Actinomycetes</taxon>
        <taxon>Micrococcales</taxon>
        <taxon>Microbacteriaceae</taxon>
        <taxon>Lacisediminihabitans</taxon>
    </lineage>
</organism>
<dbReference type="SUPFAM" id="SSF53474">
    <property type="entry name" value="alpha/beta-Hydrolases"/>
    <property type="match status" value="1"/>
</dbReference>
<feature type="domain" description="AB hydrolase-1" evidence="1">
    <location>
        <begin position="42"/>
        <end position="285"/>
    </location>
</feature>
<keyword evidence="2" id="KW-0378">Hydrolase</keyword>
<name>A0A934SK84_9MICO</name>
<evidence type="ECO:0000313" key="3">
    <source>
        <dbReference type="EMBL" id="MBK4347993.1"/>
    </source>
</evidence>
<dbReference type="EMBL" id="JAEPES010000003">
    <property type="protein sequence ID" value="MBK4347993.1"/>
    <property type="molecule type" value="Genomic_DNA"/>
</dbReference>
<dbReference type="GO" id="GO:0016020">
    <property type="term" value="C:membrane"/>
    <property type="evidence" value="ECO:0007669"/>
    <property type="project" value="TreeGrafter"/>
</dbReference>
<keyword evidence="4" id="KW-1185">Reference proteome</keyword>
<sequence>MAIESPYAALLAALPIERHEIEILGSTTRYWSYGDPDAPTTIVVAHGYRGEHHGLEPVIAQLPGIRWIGPDLPGFGESTPLTEASHDIPGYAAWLEAFMSALGLSESAILLGHSFGSIIASQALANGLSPRGLVLVNPIAISGLDGPNRLATAVTVKFYRLAGRLPVSVGTWLLRHWIVTQFVSSAMVKTTDKNLRRWIHREHHTFFGRFATRDVVVEAFEASISTHVGEFAEQITVPTLLVAAELDEITPIDAVRGLHAKLADARLTVLPGVGHLIHYEVPVPAAAAIADFVAELDGASPGSVGAEGDPLP</sequence>
<gene>
    <name evidence="2" type="ORF">IV501_04500</name>
    <name evidence="3" type="ORF">IV501_10125</name>
</gene>
<dbReference type="InterPro" id="IPR050266">
    <property type="entry name" value="AB_hydrolase_sf"/>
</dbReference>
<reference evidence="2" key="1">
    <citation type="submission" date="2021-01" db="EMBL/GenBank/DDBJ databases">
        <title>Lacisediminihabitans sp. nov. strain G11-30, isolated from Antarctic Soil.</title>
        <authorList>
            <person name="Li J."/>
        </authorList>
    </citation>
    <scope>NUCLEOTIDE SEQUENCE</scope>
    <source>
        <strain evidence="2">G11-30</strain>
    </source>
</reference>
<dbReference type="GO" id="GO:0016787">
    <property type="term" value="F:hydrolase activity"/>
    <property type="evidence" value="ECO:0007669"/>
    <property type="project" value="UniProtKB-KW"/>
</dbReference>
<dbReference type="RefSeq" id="WP_200555170.1">
    <property type="nucleotide sequence ID" value="NZ_JAEPES010000001.1"/>
</dbReference>
<dbReference type="EMBL" id="JAEPES010000001">
    <property type="protein sequence ID" value="MBK4346884.1"/>
    <property type="molecule type" value="Genomic_DNA"/>
</dbReference>
<evidence type="ECO:0000313" key="4">
    <source>
        <dbReference type="Proteomes" id="UP000636458"/>
    </source>
</evidence>
<evidence type="ECO:0000259" key="1">
    <source>
        <dbReference type="Pfam" id="PF12697"/>
    </source>
</evidence>
<dbReference type="InterPro" id="IPR000639">
    <property type="entry name" value="Epox_hydrolase-like"/>
</dbReference>
<dbReference type="PANTHER" id="PTHR43798:SF33">
    <property type="entry name" value="HYDROLASE, PUTATIVE (AFU_ORTHOLOGUE AFUA_2G14860)-RELATED"/>
    <property type="match status" value="1"/>
</dbReference>
<dbReference type="PRINTS" id="PR00412">
    <property type="entry name" value="EPOXHYDRLASE"/>
</dbReference>
<evidence type="ECO:0000313" key="2">
    <source>
        <dbReference type="EMBL" id="MBK4346884.1"/>
    </source>
</evidence>
<dbReference type="Proteomes" id="UP000636458">
    <property type="component" value="Unassembled WGS sequence"/>
</dbReference>
<dbReference type="PANTHER" id="PTHR43798">
    <property type="entry name" value="MONOACYLGLYCEROL LIPASE"/>
    <property type="match status" value="1"/>
</dbReference>
<accession>A0A934SK84</accession>
<dbReference type="Pfam" id="PF12697">
    <property type="entry name" value="Abhydrolase_6"/>
    <property type="match status" value="1"/>
</dbReference>